<keyword evidence="3" id="KW-1185">Reference proteome</keyword>
<sequence length="162" mass="17631">MSDVAIVCQGAMCKCKFGTVPDKLKIVSTHKEYVNETKGSKKMIATTMDIGQPFEAKTFGQCKLQPSTSGYLPCVPSITQWQDFYDKITVSNQGKILTEKSKAICAIAGAPYVEITFHGQTASPTQSQAEEADEEIHSQLNPLARPKGAPEKPANHVLKIKS</sequence>
<dbReference type="OrthoDB" id="882303at2"/>
<reference evidence="2 3" key="1">
    <citation type="submission" date="2019-06" db="EMBL/GenBank/DDBJ databases">
        <authorList>
            <person name="Meng X."/>
        </authorList>
    </citation>
    <scope>NUCLEOTIDE SEQUENCE [LARGE SCALE GENOMIC DNA]</scope>
    <source>
        <strain evidence="2 3">M625</strain>
    </source>
</reference>
<evidence type="ECO:0000313" key="2">
    <source>
        <dbReference type="EMBL" id="TPN87428.1"/>
    </source>
</evidence>
<gene>
    <name evidence="2" type="ORF">FHK87_07550</name>
</gene>
<accession>A0A504JHW6</accession>
<dbReference type="Proteomes" id="UP000315540">
    <property type="component" value="Unassembled WGS sequence"/>
</dbReference>
<feature type="compositionally biased region" description="Polar residues" evidence="1">
    <location>
        <begin position="120"/>
        <end position="129"/>
    </location>
</feature>
<proteinExistence type="predicted"/>
<evidence type="ECO:0000313" key="3">
    <source>
        <dbReference type="Proteomes" id="UP000315540"/>
    </source>
</evidence>
<comment type="caution">
    <text evidence="2">The sequence shown here is derived from an EMBL/GenBank/DDBJ whole genome shotgun (WGS) entry which is preliminary data.</text>
</comment>
<dbReference type="Pfam" id="PF14107">
    <property type="entry name" value="DUF4280"/>
    <property type="match status" value="1"/>
</dbReference>
<dbReference type="InterPro" id="IPR025460">
    <property type="entry name" value="DUF4280"/>
</dbReference>
<dbReference type="RefSeq" id="WP_140592070.1">
    <property type="nucleotide sequence ID" value="NZ_VFWZ01000002.1"/>
</dbReference>
<dbReference type="AlphaFoldDB" id="A0A504JHW6"/>
<name>A0A504JHW6_9FLAO</name>
<protein>
    <submittedName>
        <fullName evidence="2">DUF4280 domain-containing protein</fullName>
    </submittedName>
</protein>
<feature type="region of interest" description="Disordered" evidence="1">
    <location>
        <begin position="120"/>
        <end position="162"/>
    </location>
</feature>
<organism evidence="2 3">
    <name type="scientific">Aquimarina algicola</name>
    <dbReference type="NCBI Taxonomy" id="2589995"/>
    <lineage>
        <taxon>Bacteria</taxon>
        <taxon>Pseudomonadati</taxon>
        <taxon>Bacteroidota</taxon>
        <taxon>Flavobacteriia</taxon>
        <taxon>Flavobacteriales</taxon>
        <taxon>Flavobacteriaceae</taxon>
        <taxon>Aquimarina</taxon>
    </lineage>
</organism>
<dbReference type="EMBL" id="VFWZ01000002">
    <property type="protein sequence ID" value="TPN87428.1"/>
    <property type="molecule type" value="Genomic_DNA"/>
</dbReference>
<evidence type="ECO:0000256" key="1">
    <source>
        <dbReference type="SAM" id="MobiDB-lite"/>
    </source>
</evidence>